<accession>A0A3M0JYV0</accession>
<sequence length="106" mass="11601">MGLDSTISEHGWLSGLQVHIAGSCPAVGEDEARKPYKYDCLDSENVKPVSEIELKPEKSRVRTYEKNNYVDTKVIEDAWGGDALGTGPGIPLQVVVKTMVKQTVLL</sequence>
<dbReference type="AlphaFoldDB" id="A0A3M0JYV0"/>
<reference evidence="1 2" key="1">
    <citation type="submission" date="2018-07" db="EMBL/GenBank/DDBJ databases">
        <title>A high quality draft genome assembly of the barn swallow (H. rustica rustica).</title>
        <authorList>
            <person name="Formenti G."/>
            <person name="Chiara M."/>
            <person name="Poveda L."/>
            <person name="Francoijs K.-J."/>
            <person name="Bonisoli-Alquati A."/>
            <person name="Canova L."/>
            <person name="Gianfranceschi L."/>
            <person name="Horner D.S."/>
            <person name="Saino N."/>
        </authorList>
    </citation>
    <scope>NUCLEOTIDE SEQUENCE [LARGE SCALE GENOMIC DNA]</scope>
    <source>
        <strain evidence="1">Chelidonia</strain>
        <tissue evidence="1">Blood</tissue>
    </source>
</reference>
<comment type="caution">
    <text evidence="1">The sequence shown here is derived from an EMBL/GenBank/DDBJ whole genome shotgun (WGS) entry which is preliminary data.</text>
</comment>
<dbReference type="EMBL" id="QRBI01000126">
    <property type="protein sequence ID" value="RMC04314.1"/>
    <property type="molecule type" value="Genomic_DNA"/>
</dbReference>
<proteinExistence type="predicted"/>
<dbReference type="Proteomes" id="UP000269221">
    <property type="component" value="Unassembled WGS sequence"/>
</dbReference>
<organism evidence="1 2">
    <name type="scientific">Hirundo rustica rustica</name>
    <dbReference type="NCBI Taxonomy" id="333673"/>
    <lineage>
        <taxon>Eukaryota</taxon>
        <taxon>Metazoa</taxon>
        <taxon>Chordata</taxon>
        <taxon>Craniata</taxon>
        <taxon>Vertebrata</taxon>
        <taxon>Euteleostomi</taxon>
        <taxon>Archelosauria</taxon>
        <taxon>Archosauria</taxon>
        <taxon>Dinosauria</taxon>
        <taxon>Saurischia</taxon>
        <taxon>Theropoda</taxon>
        <taxon>Coelurosauria</taxon>
        <taxon>Aves</taxon>
        <taxon>Neognathae</taxon>
        <taxon>Neoaves</taxon>
        <taxon>Telluraves</taxon>
        <taxon>Australaves</taxon>
        <taxon>Passeriformes</taxon>
        <taxon>Sylvioidea</taxon>
        <taxon>Hirundinidae</taxon>
        <taxon>Hirundo</taxon>
    </lineage>
</organism>
<evidence type="ECO:0000313" key="1">
    <source>
        <dbReference type="EMBL" id="RMC04314.1"/>
    </source>
</evidence>
<gene>
    <name evidence="1" type="ORF">DUI87_19133</name>
</gene>
<keyword evidence="2" id="KW-1185">Reference proteome</keyword>
<name>A0A3M0JYV0_HIRRU</name>
<evidence type="ECO:0000313" key="2">
    <source>
        <dbReference type="Proteomes" id="UP000269221"/>
    </source>
</evidence>
<protein>
    <submittedName>
        <fullName evidence="1">Uncharacterized protein</fullName>
    </submittedName>
</protein>